<evidence type="ECO:0000313" key="7">
    <source>
        <dbReference type="EMBL" id="KAF7150777.1"/>
    </source>
</evidence>
<dbReference type="PANTHER" id="PTHR31415">
    <property type="entry name" value="OS05G0367900 PROTEIN"/>
    <property type="match status" value="1"/>
</dbReference>
<dbReference type="InterPro" id="IPR004864">
    <property type="entry name" value="LEA_2"/>
</dbReference>
<sequence length="225" mass="25863">MHSDDRIPIQINPNGRRRFERHHTARYYFHRVQDSLTTRISKLVCAIFLTLLLIVAIITFILWLSLRPHRPRFHVHDFSIPGLAQPSGFGNAQVIFNVTVRNPNQNVGFYYDVMLVALYYQGQNIGGATLLFPFTQGPKNTTVLYGVLINGATLTVNNQRWMQFQTDLGKGAVVFRLDVTSTIRFKISTWYSRRHKMHANCEVGVGPDGSILATYREKRCPEYFT</sequence>
<comment type="subcellular location">
    <subcellularLocation>
        <location evidence="1">Membrane</location>
        <topology evidence="1">Single-pass membrane protein</topology>
    </subcellularLocation>
</comment>
<dbReference type="AlphaFoldDB" id="A0A834LU90"/>
<reference evidence="7" key="1">
    <citation type="submission" date="2019-11" db="EMBL/GenBank/DDBJ databases">
        <authorList>
            <person name="Liu Y."/>
            <person name="Hou J."/>
            <person name="Li T.-Q."/>
            <person name="Guan C.-H."/>
            <person name="Wu X."/>
            <person name="Wu H.-Z."/>
            <person name="Ling F."/>
            <person name="Zhang R."/>
            <person name="Shi X.-G."/>
            <person name="Ren J.-P."/>
            <person name="Chen E.-F."/>
            <person name="Sun J.-M."/>
        </authorList>
    </citation>
    <scope>NUCLEOTIDE SEQUENCE</scope>
    <source>
        <strain evidence="7">Adult_tree_wgs_1</strain>
        <tissue evidence="7">Leaves</tissue>
    </source>
</reference>
<keyword evidence="3 5" id="KW-1133">Transmembrane helix</keyword>
<dbReference type="OrthoDB" id="779224at2759"/>
<proteinExistence type="predicted"/>
<organism evidence="7 8">
    <name type="scientific">Rhododendron simsii</name>
    <name type="common">Sims's rhododendron</name>
    <dbReference type="NCBI Taxonomy" id="118357"/>
    <lineage>
        <taxon>Eukaryota</taxon>
        <taxon>Viridiplantae</taxon>
        <taxon>Streptophyta</taxon>
        <taxon>Embryophyta</taxon>
        <taxon>Tracheophyta</taxon>
        <taxon>Spermatophyta</taxon>
        <taxon>Magnoliopsida</taxon>
        <taxon>eudicotyledons</taxon>
        <taxon>Gunneridae</taxon>
        <taxon>Pentapetalae</taxon>
        <taxon>asterids</taxon>
        <taxon>Ericales</taxon>
        <taxon>Ericaceae</taxon>
        <taxon>Ericoideae</taxon>
        <taxon>Rhodoreae</taxon>
        <taxon>Rhododendron</taxon>
    </lineage>
</organism>
<protein>
    <recommendedName>
        <fullName evidence="6">Late embryogenesis abundant protein LEA-2 subgroup domain-containing protein</fullName>
    </recommendedName>
</protein>
<dbReference type="GO" id="GO:0098542">
    <property type="term" value="P:defense response to other organism"/>
    <property type="evidence" value="ECO:0007669"/>
    <property type="project" value="InterPro"/>
</dbReference>
<evidence type="ECO:0000256" key="5">
    <source>
        <dbReference type="SAM" id="Phobius"/>
    </source>
</evidence>
<keyword evidence="8" id="KW-1185">Reference proteome</keyword>
<evidence type="ECO:0000256" key="2">
    <source>
        <dbReference type="ARBA" id="ARBA00022692"/>
    </source>
</evidence>
<dbReference type="SUPFAM" id="SSF117070">
    <property type="entry name" value="LEA14-like"/>
    <property type="match status" value="1"/>
</dbReference>
<feature type="transmembrane region" description="Helical" evidence="5">
    <location>
        <begin position="40"/>
        <end position="64"/>
    </location>
</feature>
<dbReference type="GO" id="GO:0005886">
    <property type="term" value="C:plasma membrane"/>
    <property type="evidence" value="ECO:0007669"/>
    <property type="project" value="TreeGrafter"/>
</dbReference>
<feature type="domain" description="Late embryogenesis abundant protein LEA-2 subgroup" evidence="6">
    <location>
        <begin position="98"/>
        <end position="201"/>
    </location>
</feature>
<gene>
    <name evidence="7" type="ORF">RHSIM_Rhsim02G0112500</name>
</gene>
<name>A0A834LU90_RHOSS</name>
<dbReference type="InterPro" id="IPR044839">
    <property type="entry name" value="NDR1-like"/>
</dbReference>
<evidence type="ECO:0000256" key="4">
    <source>
        <dbReference type="ARBA" id="ARBA00023136"/>
    </source>
</evidence>
<accession>A0A834LU90</accession>
<keyword evidence="4 5" id="KW-0472">Membrane</keyword>
<keyword evidence="2 5" id="KW-0812">Transmembrane</keyword>
<dbReference type="PANTHER" id="PTHR31415:SF3">
    <property type="entry name" value="LATE EMBRYOGENESIS ABUNDANT (LEA) HYDROXYPROLINE-RICH GLYCOPROTEIN FAMILY"/>
    <property type="match status" value="1"/>
</dbReference>
<evidence type="ECO:0000259" key="6">
    <source>
        <dbReference type="Pfam" id="PF03168"/>
    </source>
</evidence>
<evidence type="ECO:0000313" key="8">
    <source>
        <dbReference type="Proteomes" id="UP000626092"/>
    </source>
</evidence>
<comment type="caution">
    <text evidence="7">The sequence shown here is derived from an EMBL/GenBank/DDBJ whole genome shotgun (WGS) entry which is preliminary data.</text>
</comment>
<dbReference type="EMBL" id="WJXA01000002">
    <property type="protein sequence ID" value="KAF7150777.1"/>
    <property type="molecule type" value="Genomic_DNA"/>
</dbReference>
<dbReference type="GO" id="GO:0009506">
    <property type="term" value="C:plasmodesma"/>
    <property type="evidence" value="ECO:0007669"/>
    <property type="project" value="TreeGrafter"/>
</dbReference>
<dbReference type="Proteomes" id="UP000626092">
    <property type="component" value="Unassembled WGS sequence"/>
</dbReference>
<evidence type="ECO:0000256" key="1">
    <source>
        <dbReference type="ARBA" id="ARBA00004167"/>
    </source>
</evidence>
<evidence type="ECO:0000256" key="3">
    <source>
        <dbReference type="ARBA" id="ARBA00022989"/>
    </source>
</evidence>
<dbReference type="Pfam" id="PF03168">
    <property type="entry name" value="LEA_2"/>
    <property type="match status" value="1"/>
</dbReference>